<evidence type="ECO:0000256" key="2">
    <source>
        <dbReference type="ARBA" id="ARBA00022598"/>
    </source>
</evidence>
<evidence type="ECO:0000313" key="7">
    <source>
        <dbReference type="EMBL" id="ANB75597.1"/>
    </source>
</evidence>
<evidence type="ECO:0000259" key="5">
    <source>
        <dbReference type="Pfam" id="PF00501"/>
    </source>
</evidence>
<feature type="domain" description="AMP-binding enzyme C-terminal" evidence="6">
    <location>
        <begin position="453"/>
        <end position="527"/>
    </location>
</feature>
<evidence type="ECO:0000256" key="3">
    <source>
        <dbReference type="ARBA" id="ARBA00022832"/>
    </source>
</evidence>
<comment type="similarity">
    <text evidence="1">Belongs to the ATP-dependent AMP-binding enzyme family.</text>
</comment>
<dbReference type="Gene3D" id="3.40.50.12780">
    <property type="entry name" value="N-terminal domain of ligase-like"/>
    <property type="match status" value="1"/>
</dbReference>
<dbReference type="AlphaFoldDB" id="A0A161HPU7"/>
<dbReference type="GO" id="GO:0016874">
    <property type="term" value="F:ligase activity"/>
    <property type="evidence" value="ECO:0007669"/>
    <property type="project" value="UniProtKB-KW"/>
</dbReference>
<feature type="domain" description="AMP-dependent synthetase/ligase" evidence="5">
    <location>
        <begin position="25"/>
        <end position="403"/>
    </location>
</feature>
<dbReference type="Pfam" id="PF13193">
    <property type="entry name" value="AMP-binding_C"/>
    <property type="match status" value="1"/>
</dbReference>
<dbReference type="OrthoDB" id="9766486at2"/>
<reference evidence="7 8" key="1">
    <citation type="journal article" date="2016" name="Gene">
        <title>PacBio SMRT assembly of a complex multi-replicon genome reveals chlorocatechol degradative operon in a region of genome plasticity.</title>
        <authorList>
            <person name="Ricker N."/>
            <person name="Shen S.Y."/>
            <person name="Goordial J."/>
            <person name="Jin S."/>
            <person name="Fulthorpe R.R."/>
        </authorList>
    </citation>
    <scope>NUCLEOTIDE SEQUENCE [LARGE SCALE GENOMIC DNA]</scope>
    <source>
        <strain evidence="7 8">OLGA172</strain>
    </source>
</reference>
<organism evidence="7 8">
    <name type="scientific">Paraburkholderia phytofirmans OLGA172</name>
    <dbReference type="NCBI Taxonomy" id="1417228"/>
    <lineage>
        <taxon>Bacteria</taxon>
        <taxon>Pseudomonadati</taxon>
        <taxon>Pseudomonadota</taxon>
        <taxon>Betaproteobacteria</taxon>
        <taxon>Burkholderiales</taxon>
        <taxon>Burkholderiaceae</taxon>
        <taxon>Paraburkholderia</taxon>
    </lineage>
</organism>
<dbReference type="PANTHER" id="PTHR43859:SF4">
    <property type="entry name" value="BUTANOATE--COA LIGASE AAE1-RELATED"/>
    <property type="match status" value="1"/>
</dbReference>
<dbReference type="Gene3D" id="3.30.300.30">
    <property type="match status" value="1"/>
</dbReference>
<name>A0A161HPU7_9BURK</name>
<evidence type="ECO:0000259" key="6">
    <source>
        <dbReference type="Pfam" id="PF13193"/>
    </source>
</evidence>
<accession>A0A161HPU7</accession>
<dbReference type="FunFam" id="3.30.300.30:FF:000008">
    <property type="entry name" value="2,3-dihydroxybenzoate-AMP ligase"/>
    <property type="match status" value="1"/>
</dbReference>
<dbReference type="EMBL" id="CP014579">
    <property type="protein sequence ID" value="ANB75597.1"/>
    <property type="molecule type" value="Genomic_DNA"/>
</dbReference>
<evidence type="ECO:0000256" key="4">
    <source>
        <dbReference type="ARBA" id="ARBA00023098"/>
    </source>
</evidence>
<dbReference type="Pfam" id="PF00501">
    <property type="entry name" value="AMP-binding"/>
    <property type="match status" value="1"/>
</dbReference>
<dbReference type="KEGG" id="buz:AYM40_24955"/>
<dbReference type="STRING" id="1804984.AYM40_24955"/>
<dbReference type="SUPFAM" id="SSF56801">
    <property type="entry name" value="Acetyl-CoA synthetase-like"/>
    <property type="match status" value="1"/>
</dbReference>
<proteinExistence type="inferred from homology"/>
<dbReference type="InterPro" id="IPR020845">
    <property type="entry name" value="AMP-binding_CS"/>
</dbReference>
<dbReference type="NCBIfam" id="NF006020">
    <property type="entry name" value="PRK08162.1"/>
    <property type="match status" value="1"/>
</dbReference>
<keyword evidence="4" id="KW-0443">Lipid metabolism</keyword>
<dbReference type="Proteomes" id="UP000076852">
    <property type="component" value="Chromosome 2"/>
</dbReference>
<protein>
    <submittedName>
        <fullName evidence="7">Acyl-CoA synthetase</fullName>
    </submittedName>
</protein>
<keyword evidence="3" id="KW-0276">Fatty acid metabolism</keyword>
<dbReference type="InterPro" id="IPR042099">
    <property type="entry name" value="ANL_N_sf"/>
</dbReference>
<dbReference type="PANTHER" id="PTHR43859">
    <property type="entry name" value="ACYL-ACTIVATING ENZYME"/>
    <property type="match status" value="1"/>
</dbReference>
<dbReference type="InterPro" id="IPR025110">
    <property type="entry name" value="AMP-bd_C"/>
</dbReference>
<dbReference type="InterPro" id="IPR045851">
    <property type="entry name" value="AMP-bd_C_sf"/>
</dbReference>
<evidence type="ECO:0000313" key="8">
    <source>
        <dbReference type="Proteomes" id="UP000076852"/>
    </source>
</evidence>
<dbReference type="InterPro" id="IPR000873">
    <property type="entry name" value="AMP-dep_synth/lig_dom"/>
</dbReference>
<sequence>MPSMFDEGLNKTKANHTPLSPLSFLRRSAEVYPEYVAVVYGDYRLTYHEMRERCMAFAGFLDTAGLGEGDVVSAILPNIPEMIEMHFAANTGGRVLHPISTRLDAAAIRFQLEHAESKILVFDSEYAGTVGEAVAGMTSPPTLIEVNDPYATFQASGLPSAVPYESALVMGQQAAHLRGPRDEWEPIALSYTSGTTGNPKGVVTHHRGAYLNAMANTVAWSMPSHATYLWVLPMFHCNGWCFPWTITLLAGRHVCLRKADPREIVRLANEHQVTNLCAAPVVLSMLAECGREGLAFVRPVRILTAGAAPAPRVIADIERLNAEVTQVYGLTETYSSTAISAWKAEWNERPDDERYKLKSRAGVQYPACEELEVVGQTFAPVPRDGKTVGEVVVRGNTVMRGYLKNSTATEEAFAGGWLHTGDLAVRFPDGYIAICDRSKDMINSGGEKMSSLEIEEVLISHPAIFETAVVAAPHPKWGEVPWAFVNVREGHTLGEDELITYCAARLARYKVPTRFIFGPLERTATGKVQKFKLREIARDTSAQD</sequence>
<gene>
    <name evidence="7" type="ORF">AYM40_24955</name>
</gene>
<evidence type="ECO:0000256" key="1">
    <source>
        <dbReference type="ARBA" id="ARBA00006432"/>
    </source>
</evidence>
<keyword evidence="8" id="KW-1185">Reference proteome</keyword>
<keyword evidence="2" id="KW-0436">Ligase</keyword>
<dbReference type="RefSeq" id="WP_063498880.1">
    <property type="nucleotide sequence ID" value="NZ_CP014579.1"/>
</dbReference>
<dbReference type="GO" id="GO:0006631">
    <property type="term" value="P:fatty acid metabolic process"/>
    <property type="evidence" value="ECO:0007669"/>
    <property type="project" value="UniProtKB-KW"/>
</dbReference>
<dbReference type="PROSITE" id="PS00455">
    <property type="entry name" value="AMP_BINDING"/>
    <property type="match status" value="1"/>
</dbReference>